<reference evidence="4 5" key="1">
    <citation type="submission" date="2016-06" db="EMBL/GenBank/DDBJ databases">
        <authorList>
            <person name="Kjaerup R.B."/>
            <person name="Dalgaard T.S."/>
            <person name="Juul-Madsen H.R."/>
        </authorList>
    </citation>
    <scope>NUCLEOTIDE SEQUENCE [LARGE SCALE GENOMIC DNA]</scope>
    <source>
        <strain evidence="4 5">DSM 45248</strain>
    </source>
</reference>
<protein>
    <submittedName>
        <fullName evidence="4">Acyl carrier protein</fullName>
    </submittedName>
</protein>
<name>A0A1A8ZB34_9ACTN</name>
<keyword evidence="2" id="KW-0597">Phosphoprotein</keyword>
<keyword evidence="1" id="KW-0596">Phosphopantetheine</keyword>
<gene>
    <name evidence="4" type="ORF">GA0070621_1136</name>
</gene>
<dbReference type="PATRIC" id="fig|299146.4.peg.1176"/>
<evidence type="ECO:0000313" key="5">
    <source>
        <dbReference type="Proteomes" id="UP000198765"/>
    </source>
</evidence>
<accession>A0A1A8ZB34</accession>
<dbReference type="EMBL" id="LT594324">
    <property type="protein sequence ID" value="SBT41080.1"/>
    <property type="molecule type" value="Genomic_DNA"/>
</dbReference>
<dbReference type="Gene3D" id="1.10.1200.10">
    <property type="entry name" value="ACP-like"/>
    <property type="match status" value="1"/>
</dbReference>
<dbReference type="InterPro" id="IPR020806">
    <property type="entry name" value="PKS_PP-bd"/>
</dbReference>
<evidence type="ECO:0000256" key="2">
    <source>
        <dbReference type="ARBA" id="ARBA00022553"/>
    </source>
</evidence>
<proteinExistence type="predicted"/>
<dbReference type="OrthoDB" id="2665189at2"/>
<dbReference type="RefSeq" id="WP_091192119.1">
    <property type="nucleotide sequence ID" value="NZ_LT594324.1"/>
</dbReference>
<feature type="domain" description="Carrier" evidence="3">
    <location>
        <begin position="9"/>
        <end position="86"/>
    </location>
</feature>
<dbReference type="SMART" id="SM00823">
    <property type="entry name" value="PKS_PP"/>
    <property type="match status" value="1"/>
</dbReference>
<sequence length="89" mass="9722">MSDVQATAEAIHDRLRAVIVNHLRKVPDDVDWTTLPLPDLGLDSLSAIDLVIDIEETFGAQFPADLLVRETFATFASLEAVVTSMVRSA</sequence>
<dbReference type="GO" id="GO:0031177">
    <property type="term" value="F:phosphopantetheine binding"/>
    <property type="evidence" value="ECO:0007669"/>
    <property type="project" value="InterPro"/>
</dbReference>
<evidence type="ECO:0000256" key="1">
    <source>
        <dbReference type="ARBA" id="ARBA00022450"/>
    </source>
</evidence>
<dbReference type="SUPFAM" id="SSF47336">
    <property type="entry name" value="ACP-like"/>
    <property type="match status" value="1"/>
</dbReference>
<dbReference type="InterPro" id="IPR009081">
    <property type="entry name" value="PP-bd_ACP"/>
</dbReference>
<evidence type="ECO:0000313" key="4">
    <source>
        <dbReference type="EMBL" id="SBT41080.1"/>
    </source>
</evidence>
<keyword evidence="5" id="KW-1185">Reference proteome</keyword>
<organism evidence="4 5">
    <name type="scientific">Micromonospora narathiwatensis</name>
    <dbReference type="NCBI Taxonomy" id="299146"/>
    <lineage>
        <taxon>Bacteria</taxon>
        <taxon>Bacillati</taxon>
        <taxon>Actinomycetota</taxon>
        <taxon>Actinomycetes</taxon>
        <taxon>Micromonosporales</taxon>
        <taxon>Micromonosporaceae</taxon>
        <taxon>Micromonospora</taxon>
    </lineage>
</organism>
<dbReference type="AlphaFoldDB" id="A0A1A8ZB34"/>
<evidence type="ECO:0000259" key="3">
    <source>
        <dbReference type="PROSITE" id="PS50075"/>
    </source>
</evidence>
<dbReference type="Pfam" id="PF00550">
    <property type="entry name" value="PP-binding"/>
    <property type="match status" value="1"/>
</dbReference>
<dbReference type="InterPro" id="IPR036736">
    <property type="entry name" value="ACP-like_sf"/>
</dbReference>
<dbReference type="PROSITE" id="PS50075">
    <property type="entry name" value="CARRIER"/>
    <property type="match status" value="1"/>
</dbReference>
<dbReference type="Proteomes" id="UP000198765">
    <property type="component" value="Chromosome I"/>
</dbReference>